<comment type="catalytic activity">
    <reaction evidence="1">
        <text>S-ubiquitinyl-[E2 ubiquitin-conjugating enzyme]-L-cysteine + [acceptor protein]-L-lysine = [E2 ubiquitin-conjugating enzyme]-L-cysteine + N(6)-ubiquitinyl-[acceptor protein]-L-lysine.</text>
        <dbReference type="EC" id="2.3.2.27"/>
    </reaction>
</comment>
<dbReference type="CDD" id="cd16750">
    <property type="entry name" value="RING-HC_SH3RF3"/>
    <property type="match status" value="1"/>
</dbReference>
<dbReference type="PRINTS" id="PR00452">
    <property type="entry name" value="SH3DOMAIN"/>
</dbReference>
<evidence type="ECO:0000256" key="6">
    <source>
        <dbReference type="ARBA" id="ARBA00022679"/>
    </source>
</evidence>
<feature type="compositionally biased region" description="Low complexity" evidence="15">
    <location>
        <begin position="215"/>
        <end position="227"/>
    </location>
</feature>
<dbReference type="SMART" id="SM00184">
    <property type="entry name" value="RING"/>
    <property type="match status" value="1"/>
</dbReference>
<feature type="domain" description="SH3" evidence="17">
    <location>
        <begin position="450"/>
        <end position="511"/>
    </location>
</feature>
<dbReference type="Pfam" id="PF14604">
    <property type="entry name" value="SH3_9"/>
    <property type="match status" value="1"/>
</dbReference>
<feature type="compositionally biased region" description="Low complexity" evidence="15">
    <location>
        <begin position="318"/>
        <end position="330"/>
    </location>
</feature>
<evidence type="ECO:0000256" key="11">
    <source>
        <dbReference type="ARBA" id="ARBA00022833"/>
    </source>
</evidence>
<evidence type="ECO:0000313" key="20">
    <source>
        <dbReference type="Proteomes" id="UP000316079"/>
    </source>
</evidence>
<feature type="region of interest" description="Disordered" evidence="15">
    <location>
        <begin position="134"/>
        <end position="171"/>
    </location>
</feature>
<dbReference type="InterPro" id="IPR013083">
    <property type="entry name" value="Znf_RING/FYVE/PHD"/>
</dbReference>
<dbReference type="FunFam" id="2.30.30.40:FF:000063">
    <property type="entry name" value="Putative E3 ubiquitin-protein ligase SH3RF1"/>
    <property type="match status" value="1"/>
</dbReference>
<feature type="compositionally biased region" description="Low complexity" evidence="15">
    <location>
        <begin position="526"/>
        <end position="580"/>
    </location>
</feature>
<dbReference type="GO" id="GO:0016567">
    <property type="term" value="P:protein ubiquitination"/>
    <property type="evidence" value="ECO:0007669"/>
    <property type="project" value="TreeGrafter"/>
</dbReference>
<evidence type="ECO:0000256" key="14">
    <source>
        <dbReference type="PROSITE-ProRule" id="PRU00192"/>
    </source>
</evidence>
<feature type="compositionally biased region" description="Pro residues" evidence="15">
    <location>
        <begin position="659"/>
        <end position="671"/>
    </location>
</feature>
<feature type="region of interest" description="Disordered" evidence="15">
    <location>
        <begin position="630"/>
        <end position="686"/>
    </location>
</feature>
<keyword evidence="7" id="KW-0479">Metal-binding</keyword>
<evidence type="ECO:0000256" key="3">
    <source>
        <dbReference type="ARBA" id="ARBA00008649"/>
    </source>
</evidence>
<feature type="compositionally biased region" description="Basic and acidic residues" evidence="15">
    <location>
        <begin position="630"/>
        <end position="641"/>
    </location>
</feature>
<dbReference type="Gene3D" id="2.30.30.40">
    <property type="entry name" value="SH3 Domains"/>
    <property type="match status" value="2"/>
</dbReference>
<dbReference type="STRING" id="623744.A0A553RJI7"/>
<evidence type="ECO:0000256" key="4">
    <source>
        <dbReference type="ARBA" id="ARBA00012483"/>
    </source>
</evidence>
<feature type="region of interest" description="Disordered" evidence="15">
    <location>
        <begin position="517"/>
        <end position="611"/>
    </location>
</feature>
<dbReference type="PANTHER" id="PTHR14167:SF62">
    <property type="entry name" value="E3 UBIQUITIN-PROTEIN LIGASE SH3RF3"/>
    <property type="match status" value="1"/>
</dbReference>
<dbReference type="Pfam" id="PF00018">
    <property type="entry name" value="SH3_1"/>
    <property type="match status" value="1"/>
</dbReference>
<proteinExistence type="inferred from homology"/>
<evidence type="ECO:0000256" key="9">
    <source>
        <dbReference type="ARBA" id="ARBA00022771"/>
    </source>
</evidence>
<dbReference type="Pfam" id="PF00097">
    <property type="entry name" value="zf-C3HC4"/>
    <property type="match status" value="1"/>
</dbReference>
<dbReference type="PROSITE" id="PS50089">
    <property type="entry name" value="ZF_RING_2"/>
    <property type="match status" value="1"/>
</dbReference>
<comment type="similarity">
    <text evidence="3">Belongs to the SH3RF family.</text>
</comment>
<feature type="compositionally biased region" description="Low complexity" evidence="15">
    <location>
        <begin position="642"/>
        <end position="652"/>
    </location>
</feature>
<protein>
    <recommendedName>
        <fullName evidence="4">RING-type E3 ubiquitin transferase</fullName>
        <ecNumber evidence="4">2.3.2.27</ecNumber>
    </recommendedName>
</protein>
<dbReference type="InterPro" id="IPR036028">
    <property type="entry name" value="SH3-like_dom_sf"/>
</dbReference>
<keyword evidence="5 14" id="KW-0728">SH3 domain</keyword>
<dbReference type="Proteomes" id="UP000316079">
    <property type="component" value="Unassembled WGS sequence"/>
</dbReference>
<evidence type="ECO:0000256" key="5">
    <source>
        <dbReference type="ARBA" id="ARBA00022443"/>
    </source>
</evidence>
<feature type="chain" id="PRO_5021982833" description="RING-type E3 ubiquitin transferase" evidence="16">
    <location>
        <begin position="27"/>
        <end position="686"/>
    </location>
</feature>
<evidence type="ECO:0000256" key="8">
    <source>
        <dbReference type="ARBA" id="ARBA00022737"/>
    </source>
</evidence>
<dbReference type="EMBL" id="SRMA01023984">
    <property type="protein sequence ID" value="TRZ02344.1"/>
    <property type="molecule type" value="Genomic_DNA"/>
</dbReference>
<dbReference type="Gene3D" id="3.30.40.10">
    <property type="entry name" value="Zinc/RING finger domain, C3HC4 (zinc finger)"/>
    <property type="match status" value="1"/>
</dbReference>
<dbReference type="SUPFAM" id="SSF57850">
    <property type="entry name" value="RING/U-box"/>
    <property type="match status" value="1"/>
</dbReference>
<accession>A0A553RJI7</accession>
<dbReference type="EC" id="2.3.2.27" evidence="4"/>
<dbReference type="GO" id="GO:0061630">
    <property type="term" value="F:ubiquitin protein ligase activity"/>
    <property type="evidence" value="ECO:0007669"/>
    <property type="project" value="UniProtKB-EC"/>
</dbReference>
<dbReference type="GO" id="GO:0032436">
    <property type="term" value="P:positive regulation of proteasomal ubiquitin-dependent protein catabolic process"/>
    <property type="evidence" value="ECO:0007669"/>
    <property type="project" value="TreeGrafter"/>
</dbReference>
<dbReference type="InterPro" id="IPR017907">
    <property type="entry name" value="Znf_RING_CS"/>
</dbReference>
<evidence type="ECO:0000256" key="13">
    <source>
        <dbReference type="PROSITE-ProRule" id="PRU00175"/>
    </source>
</evidence>
<dbReference type="GO" id="GO:0046330">
    <property type="term" value="P:positive regulation of JNK cascade"/>
    <property type="evidence" value="ECO:0007669"/>
    <property type="project" value="TreeGrafter"/>
</dbReference>
<dbReference type="FunFam" id="2.30.30.40:FF:000001">
    <property type="entry name" value="Sorbin and SH3 domain-containing protein 1 isoform 2"/>
    <property type="match status" value="1"/>
</dbReference>
<keyword evidence="8" id="KW-0677">Repeat</keyword>
<comment type="pathway">
    <text evidence="2">Protein modification; protein ubiquitination.</text>
</comment>
<dbReference type="InterPro" id="IPR001841">
    <property type="entry name" value="Znf_RING"/>
</dbReference>
<feature type="signal peptide" evidence="16">
    <location>
        <begin position="1"/>
        <end position="26"/>
    </location>
</feature>
<evidence type="ECO:0000256" key="16">
    <source>
        <dbReference type="SAM" id="SignalP"/>
    </source>
</evidence>
<evidence type="ECO:0000256" key="10">
    <source>
        <dbReference type="ARBA" id="ARBA00022786"/>
    </source>
</evidence>
<dbReference type="PROSITE" id="PS50002">
    <property type="entry name" value="SH3"/>
    <property type="match status" value="2"/>
</dbReference>
<dbReference type="FunFam" id="3.30.40.10:FF:000077">
    <property type="entry name" value="E3 ubiquitin-protein ligase SH3RF1 isoform X1"/>
    <property type="match status" value="1"/>
</dbReference>
<evidence type="ECO:0000256" key="15">
    <source>
        <dbReference type="SAM" id="MobiDB-lite"/>
    </source>
</evidence>
<dbReference type="InterPro" id="IPR050384">
    <property type="entry name" value="Endophilin_SH3RF"/>
</dbReference>
<keyword evidence="6" id="KW-0808">Transferase</keyword>
<evidence type="ECO:0000256" key="1">
    <source>
        <dbReference type="ARBA" id="ARBA00000900"/>
    </source>
</evidence>
<dbReference type="InterPro" id="IPR028502">
    <property type="entry name" value="SH3RF3_RING-HC_Zfn"/>
</dbReference>
<name>A0A553RJI7_9TELE</name>
<evidence type="ECO:0000259" key="18">
    <source>
        <dbReference type="PROSITE" id="PS50089"/>
    </source>
</evidence>
<dbReference type="OrthoDB" id="19092at2759"/>
<evidence type="ECO:0000256" key="2">
    <source>
        <dbReference type="ARBA" id="ARBA00004906"/>
    </source>
</evidence>
<feature type="domain" description="SH3" evidence="17">
    <location>
        <begin position="237"/>
        <end position="300"/>
    </location>
</feature>
<feature type="compositionally biased region" description="Low complexity" evidence="15">
    <location>
        <begin position="672"/>
        <end position="686"/>
    </location>
</feature>
<dbReference type="PANTHER" id="PTHR14167">
    <property type="entry name" value="SH3 DOMAIN-CONTAINING"/>
    <property type="match status" value="1"/>
</dbReference>
<keyword evidence="11" id="KW-0862">Zinc</keyword>
<dbReference type="AlphaFoldDB" id="A0A553RJI7"/>
<dbReference type="SUPFAM" id="SSF50044">
    <property type="entry name" value="SH3-domain"/>
    <property type="match status" value="2"/>
</dbReference>
<keyword evidence="10" id="KW-0833">Ubl conjugation pathway</keyword>
<evidence type="ECO:0000256" key="7">
    <source>
        <dbReference type="ARBA" id="ARBA00022723"/>
    </source>
</evidence>
<keyword evidence="16" id="KW-0732">Signal</keyword>
<organism evidence="19 20">
    <name type="scientific">Danionella cerebrum</name>
    <dbReference type="NCBI Taxonomy" id="2873325"/>
    <lineage>
        <taxon>Eukaryota</taxon>
        <taxon>Metazoa</taxon>
        <taxon>Chordata</taxon>
        <taxon>Craniata</taxon>
        <taxon>Vertebrata</taxon>
        <taxon>Euteleostomi</taxon>
        <taxon>Actinopterygii</taxon>
        <taxon>Neopterygii</taxon>
        <taxon>Teleostei</taxon>
        <taxon>Ostariophysi</taxon>
        <taxon>Cypriniformes</taxon>
        <taxon>Danionidae</taxon>
        <taxon>Danioninae</taxon>
        <taxon>Danionella</taxon>
    </lineage>
</organism>
<feature type="non-terminal residue" evidence="19">
    <location>
        <position position="686"/>
    </location>
</feature>
<evidence type="ECO:0000256" key="12">
    <source>
        <dbReference type="ARBA" id="ARBA00022843"/>
    </source>
</evidence>
<sequence>MCMCACIRSTSAQLCALPLLQSASLARDGSDQPRSRSPLAGTLKCPHASASRVRSMDESSLLDLLECSVCLERLDASARVLPCQHTFCRRCLESIVRSRRELRCPECRVLVGCAVDALPANILLVRLLDGIKQRPRGGGSAPGSEASSPVTAAREMTVATRSSPVKNVPQPQCGKALLSSEAQETGDQKHSWGEVIILRRRGGEDHWSHGELKGSHTPLPASSHSPLPSCPRPVPQTPPAWGKALYDFQISDSETDTDCLTFSKDEILTVIRRVDDNWAEGKLGDKIGIFPILYVELNESAKKLIETDKPVPSPSSSPGPSTDPGSPSSGTENGSGTPGVHRCLVEGKKNTKKRHSFTALSMTQRTLLGNNNRHSMEISSPVLISASDPRAAARITDGTHLSCSAPDTHLCSCSTPDTQGSSVSSTPGSSVSPRVSTAAGEKLIAAKVQLPLNIYLALYAYRPQKADELELCKGEMYRVLEKCQDGWFKGTSLRSGASGVFPGNYVTPVSRAPFSLGQSRSSLKAPGSPVSGGSSPVLNPSASSPSTSLSSPASPLASPLASASVSSSSRCVTPLSSPSSPQIKSLRCLGSSVPPERSHRAQFSPSRSPVRILQASPLLQLTALDSKLDDKKMMDKKEKRSSGLLKLLSGAAAKKKPPRSPPSSSSPPLPSDPSSSYASSVSVPGP</sequence>
<dbReference type="InterPro" id="IPR018957">
    <property type="entry name" value="Znf_C3HC4_RING-type"/>
</dbReference>
<keyword evidence="12" id="KW-0832">Ubl conjugation</keyword>
<dbReference type="InterPro" id="IPR001452">
    <property type="entry name" value="SH3_domain"/>
</dbReference>
<dbReference type="GO" id="GO:0008270">
    <property type="term" value="F:zinc ion binding"/>
    <property type="evidence" value="ECO:0007669"/>
    <property type="project" value="UniProtKB-KW"/>
</dbReference>
<feature type="region of interest" description="Disordered" evidence="15">
    <location>
        <begin position="207"/>
        <end position="235"/>
    </location>
</feature>
<evidence type="ECO:0000313" key="19">
    <source>
        <dbReference type="EMBL" id="TRZ02344.1"/>
    </source>
</evidence>
<evidence type="ECO:0000259" key="17">
    <source>
        <dbReference type="PROSITE" id="PS50002"/>
    </source>
</evidence>
<reference evidence="19 20" key="1">
    <citation type="journal article" date="2019" name="Sci. Data">
        <title>Hybrid genome assembly and annotation of Danionella translucida.</title>
        <authorList>
            <person name="Kadobianskyi M."/>
            <person name="Schulze L."/>
            <person name="Schuelke M."/>
            <person name="Judkewitz B."/>
        </authorList>
    </citation>
    <scope>NUCLEOTIDE SEQUENCE [LARGE SCALE GENOMIC DNA]</scope>
    <source>
        <strain evidence="19 20">Bolton</strain>
    </source>
</reference>
<keyword evidence="20" id="KW-1185">Reference proteome</keyword>
<feature type="region of interest" description="Disordered" evidence="15">
    <location>
        <begin position="307"/>
        <end position="342"/>
    </location>
</feature>
<feature type="domain" description="RING-type" evidence="18">
    <location>
        <begin position="67"/>
        <end position="108"/>
    </location>
</feature>
<gene>
    <name evidence="19" type="ORF">DNTS_018998</name>
</gene>
<dbReference type="PROSITE" id="PS00518">
    <property type="entry name" value="ZF_RING_1"/>
    <property type="match status" value="1"/>
</dbReference>
<comment type="caution">
    <text evidence="19">The sequence shown here is derived from an EMBL/GenBank/DDBJ whole genome shotgun (WGS) entry which is preliminary data.</text>
</comment>
<dbReference type="SMART" id="SM00326">
    <property type="entry name" value="SH3"/>
    <property type="match status" value="2"/>
</dbReference>
<keyword evidence="9 13" id="KW-0863">Zinc-finger</keyword>